<organism evidence="2 3">
    <name type="scientific">Botryobasidium botryosum (strain FD-172 SS1)</name>
    <dbReference type="NCBI Taxonomy" id="930990"/>
    <lineage>
        <taxon>Eukaryota</taxon>
        <taxon>Fungi</taxon>
        <taxon>Dikarya</taxon>
        <taxon>Basidiomycota</taxon>
        <taxon>Agaricomycotina</taxon>
        <taxon>Agaricomycetes</taxon>
        <taxon>Cantharellales</taxon>
        <taxon>Botryobasidiaceae</taxon>
        <taxon>Botryobasidium</taxon>
    </lineage>
</organism>
<proteinExistence type="predicted"/>
<protein>
    <submittedName>
        <fullName evidence="2">Uncharacterized protein</fullName>
    </submittedName>
</protein>
<reference evidence="3" key="1">
    <citation type="journal article" date="2014" name="Proc. Natl. Acad. Sci. U.S.A.">
        <title>Extensive sampling of basidiomycete genomes demonstrates inadequacy of the white-rot/brown-rot paradigm for wood decay fungi.</title>
        <authorList>
            <person name="Riley R."/>
            <person name="Salamov A.A."/>
            <person name="Brown D.W."/>
            <person name="Nagy L.G."/>
            <person name="Floudas D."/>
            <person name="Held B.W."/>
            <person name="Levasseur A."/>
            <person name="Lombard V."/>
            <person name="Morin E."/>
            <person name="Otillar R."/>
            <person name="Lindquist E.A."/>
            <person name="Sun H."/>
            <person name="LaButti K.M."/>
            <person name="Schmutz J."/>
            <person name="Jabbour D."/>
            <person name="Luo H."/>
            <person name="Baker S.E."/>
            <person name="Pisabarro A.G."/>
            <person name="Walton J.D."/>
            <person name="Blanchette R.A."/>
            <person name="Henrissat B."/>
            <person name="Martin F."/>
            <person name="Cullen D."/>
            <person name="Hibbett D.S."/>
            <person name="Grigoriev I.V."/>
        </authorList>
    </citation>
    <scope>NUCLEOTIDE SEQUENCE [LARGE SCALE GENOMIC DNA]</scope>
    <source>
        <strain evidence="3">FD-172 SS1</strain>
    </source>
</reference>
<name>A0A067LWI3_BOTB1</name>
<keyword evidence="3" id="KW-1185">Reference proteome</keyword>
<evidence type="ECO:0000256" key="1">
    <source>
        <dbReference type="SAM" id="MobiDB-lite"/>
    </source>
</evidence>
<sequence>DPPSSPLRAATLHQDGRAETGRQEIYINPSLLITGPTTSSSSRGQDSRASTSTSTYAHARYREDSPATTSGYSASPIIGASPTSTAATNSQRASAAPENTVMDDGRNGQDIEGLVGYLKDFSELEPYESSSTTRKGECNGSAPAPAGGRAAFAGVEGSVDAKVWGRWVVVEGEEGGAEALRRAKDHIAQQPWLLVFALNADLGAVFHGELADLILPLQVELVHRCILDAYHSWGSICASTCESEGKKRQGYICGSSARRKSTNILLYAADATFRSPARICSLRLDWTAIAPRTVHQAIQAAQSHTLLTPSIPPFHRALLAACGV</sequence>
<evidence type="ECO:0000313" key="2">
    <source>
        <dbReference type="EMBL" id="KDQ07728.1"/>
    </source>
</evidence>
<dbReference type="HOGENOM" id="CLU_859302_0_0_1"/>
<dbReference type="Proteomes" id="UP000027195">
    <property type="component" value="Unassembled WGS sequence"/>
</dbReference>
<feature type="compositionally biased region" description="Low complexity" evidence="1">
    <location>
        <begin position="37"/>
        <end position="52"/>
    </location>
</feature>
<feature type="region of interest" description="Disordered" evidence="1">
    <location>
        <begin position="1"/>
        <end position="106"/>
    </location>
</feature>
<evidence type="ECO:0000313" key="3">
    <source>
        <dbReference type="Proteomes" id="UP000027195"/>
    </source>
</evidence>
<accession>A0A067LWI3</accession>
<feature type="non-terminal residue" evidence="2">
    <location>
        <position position="1"/>
    </location>
</feature>
<feature type="compositionally biased region" description="Polar residues" evidence="1">
    <location>
        <begin position="81"/>
        <end position="93"/>
    </location>
</feature>
<dbReference type="InParanoid" id="A0A067LWI3"/>
<dbReference type="AlphaFoldDB" id="A0A067LWI3"/>
<gene>
    <name evidence="2" type="ORF">BOTBODRAFT_180492</name>
</gene>
<dbReference type="EMBL" id="KL198102">
    <property type="protein sequence ID" value="KDQ07728.1"/>
    <property type="molecule type" value="Genomic_DNA"/>
</dbReference>